<dbReference type="RefSeq" id="WP_345624535.1">
    <property type="nucleotide sequence ID" value="NZ_BAABIG010000089.1"/>
</dbReference>
<keyword evidence="3" id="KW-1185">Reference proteome</keyword>
<feature type="domain" description="HNH nuclease" evidence="1">
    <location>
        <begin position="12"/>
        <end position="32"/>
    </location>
</feature>
<protein>
    <recommendedName>
        <fullName evidence="1">HNH nuclease domain-containing protein</fullName>
    </recommendedName>
</protein>
<proteinExistence type="predicted"/>
<evidence type="ECO:0000259" key="1">
    <source>
        <dbReference type="Pfam" id="PF13392"/>
    </source>
</evidence>
<dbReference type="EMBL" id="BAABIG010000089">
    <property type="protein sequence ID" value="GAA4824496.1"/>
    <property type="molecule type" value="Genomic_DNA"/>
</dbReference>
<accession>A0ABP9D6U4</accession>
<comment type="caution">
    <text evidence="2">The sequence shown here is derived from an EMBL/GenBank/DDBJ whole genome shotgun (WGS) entry which is preliminary data.</text>
</comment>
<dbReference type="InterPro" id="IPR044925">
    <property type="entry name" value="His-Me_finger_sf"/>
</dbReference>
<sequence length="58" mass="7036">MERELKRLLLPGENVHHINGNRRDNRPENLELWVVHQPKGQRPEDLVEWANEILRRYA</sequence>
<dbReference type="Proteomes" id="UP001501265">
    <property type="component" value="Unassembled WGS sequence"/>
</dbReference>
<dbReference type="SUPFAM" id="SSF54060">
    <property type="entry name" value="His-Me finger endonucleases"/>
    <property type="match status" value="1"/>
</dbReference>
<reference evidence="3" key="1">
    <citation type="journal article" date="2019" name="Int. J. Syst. Evol. Microbiol.">
        <title>The Global Catalogue of Microorganisms (GCM) 10K type strain sequencing project: providing services to taxonomists for standard genome sequencing and annotation.</title>
        <authorList>
            <consortium name="The Broad Institute Genomics Platform"/>
            <consortium name="The Broad Institute Genome Sequencing Center for Infectious Disease"/>
            <person name="Wu L."/>
            <person name="Ma J."/>
        </authorList>
    </citation>
    <scope>NUCLEOTIDE SEQUENCE [LARGE SCALE GENOMIC DNA]</scope>
    <source>
        <strain evidence="3">JCM 18081</strain>
    </source>
</reference>
<evidence type="ECO:0000313" key="3">
    <source>
        <dbReference type="Proteomes" id="UP001501265"/>
    </source>
</evidence>
<name>A0ABP9D6U4_9ACTN</name>
<dbReference type="Pfam" id="PF13392">
    <property type="entry name" value="HNH_3"/>
    <property type="match status" value="1"/>
</dbReference>
<dbReference type="InterPro" id="IPR003615">
    <property type="entry name" value="HNH_nuc"/>
</dbReference>
<evidence type="ECO:0000313" key="2">
    <source>
        <dbReference type="EMBL" id="GAA4824496.1"/>
    </source>
</evidence>
<dbReference type="Gene3D" id="3.90.75.20">
    <property type="match status" value="1"/>
</dbReference>
<organism evidence="2 3">
    <name type="scientific">Streptomyces ziwulingensis</name>
    <dbReference type="NCBI Taxonomy" id="1045501"/>
    <lineage>
        <taxon>Bacteria</taxon>
        <taxon>Bacillati</taxon>
        <taxon>Actinomycetota</taxon>
        <taxon>Actinomycetes</taxon>
        <taxon>Kitasatosporales</taxon>
        <taxon>Streptomycetaceae</taxon>
        <taxon>Streptomyces</taxon>
    </lineage>
</organism>
<gene>
    <name evidence="2" type="ORF">GCM10023220_67880</name>
</gene>